<dbReference type="AlphaFoldDB" id="A0A9P5TIN8"/>
<evidence type="ECO:0000313" key="4">
    <source>
        <dbReference type="EMBL" id="KAF8885535.1"/>
    </source>
</evidence>
<evidence type="ECO:0000313" key="5">
    <source>
        <dbReference type="Proteomes" id="UP000724874"/>
    </source>
</evidence>
<dbReference type="SMART" id="SM00355">
    <property type="entry name" value="ZnF_C2H2"/>
    <property type="match status" value="3"/>
</dbReference>
<feature type="region of interest" description="Disordered" evidence="2">
    <location>
        <begin position="210"/>
        <end position="255"/>
    </location>
</feature>
<dbReference type="Proteomes" id="UP000724874">
    <property type="component" value="Unassembled WGS sequence"/>
</dbReference>
<reference evidence="4" key="1">
    <citation type="submission" date="2020-11" db="EMBL/GenBank/DDBJ databases">
        <authorList>
            <consortium name="DOE Joint Genome Institute"/>
            <person name="Ahrendt S."/>
            <person name="Riley R."/>
            <person name="Andreopoulos W."/>
            <person name="LaButti K."/>
            <person name="Pangilinan J."/>
            <person name="Ruiz-duenas F.J."/>
            <person name="Barrasa J.M."/>
            <person name="Sanchez-Garcia M."/>
            <person name="Camarero S."/>
            <person name="Miyauchi S."/>
            <person name="Serrano A."/>
            <person name="Linde D."/>
            <person name="Babiker R."/>
            <person name="Drula E."/>
            <person name="Ayuso-Fernandez I."/>
            <person name="Pacheco R."/>
            <person name="Padilla G."/>
            <person name="Ferreira P."/>
            <person name="Barriuso J."/>
            <person name="Kellner H."/>
            <person name="Castanera R."/>
            <person name="Alfaro M."/>
            <person name="Ramirez L."/>
            <person name="Pisabarro A.G."/>
            <person name="Kuo A."/>
            <person name="Tritt A."/>
            <person name="Lipzen A."/>
            <person name="He G."/>
            <person name="Yan M."/>
            <person name="Ng V."/>
            <person name="Cullen D."/>
            <person name="Martin F."/>
            <person name="Rosso M.-N."/>
            <person name="Henrissat B."/>
            <person name="Hibbett D."/>
            <person name="Martinez A.T."/>
            <person name="Grigoriev I.V."/>
        </authorList>
    </citation>
    <scope>NUCLEOTIDE SEQUENCE</scope>
    <source>
        <strain evidence="4">AH 44721</strain>
    </source>
</reference>
<feature type="region of interest" description="Disordered" evidence="2">
    <location>
        <begin position="372"/>
        <end position="404"/>
    </location>
</feature>
<dbReference type="GO" id="GO:0008270">
    <property type="term" value="F:zinc ion binding"/>
    <property type="evidence" value="ECO:0007669"/>
    <property type="project" value="UniProtKB-KW"/>
</dbReference>
<feature type="compositionally biased region" description="Basic residues" evidence="2">
    <location>
        <begin position="391"/>
        <end position="404"/>
    </location>
</feature>
<comment type="caution">
    <text evidence="4">The sequence shown here is derived from an EMBL/GenBank/DDBJ whole genome shotgun (WGS) entry which is preliminary data.</text>
</comment>
<dbReference type="InterPro" id="IPR013087">
    <property type="entry name" value="Znf_C2H2_type"/>
</dbReference>
<dbReference type="EMBL" id="JADNYJ010000101">
    <property type="protein sequence ID" value="KAF8885535.1"/>
    <property type="molecule type" value="Genomic_DNA"/>
</dbReference>
<dbReference type="InterPro" id="IPR036236">
    <property type="entry name" value="Znf_C2H2_sf"/>
</dbReference>
<keyword evidence="1" id="KW-0863">Zinc-finger</keyword>
<keyword evidence="1" id="KW-0862">Zinc</keyword>
<dbReference type="PROSITE" id="PS00028">
    <property type="entry name" value="ZINC_FINGER_C2H2_1"/>
    <property type="match status" value="1"/>
</dbReference>
<evidence type="ECO:0000256" key="1">
    <source>
        <dbReference type="PROSITE-ProRule" id="PRU00042"/>
    </source>
</evidence>
<keyword evidence="1" id="KW-0479">Metal-binding</keyword>
<name>A0A9P5TIN8_GYMJU</name>
<proteinExistence type="predicted"/>
<gene>
    <name evidence="4" type="ORF">CPB84DRAFT_128467</name>
</gene>
<dbReference type="Pfam" id="PF13894">
    <property type="entry name" value="zf-C2H2_4"/>
    <property type="match status" value="1"/>
</dbReference>
<evidence type="ECO:0000256" key="2">
    <source>
        <dbReference type="SAM" id="MobiDB-lite"/>
    </source>
</evidence>
<accession>A0A9P5TIN8</accession>
<keyword evidence="5" id="KW-1185">Reference proteome</keyword>
<protein>
    <recommendedName>
        <fullName evidence="3">C2H2-type domain-containing protein</fullName>
    </recommendedName>
</protein>
<dbReference type="SUPFAM" id="SSF57667">
    <property type="entry name" value="beta-beta-alpha zinc fingers"/>
    <property type="match status" value="1"/>
</dbReference>
<feature type="domain" description="C2H2-type" evidence="3">
    <location>
        <begin position="483"/>
        <end position="506"/>
    </location>
</feature>
<dbReference type="OrthoDB" id="2794896at2759"/>
<organism evidence="4 5">
    <name type="scientific">Gymnopilus junonius</name>
    <name type="common">Spectacular rustgill mushroom</name>
    <name type="synonym">Gymnopilus spectabilis subsp. junonius</name>
    <dbReference type="NCBI Taxonomy" id="109634"/>
    <lineage>
        <taxon>Eukaryota</taxon>
        <taxon>Fungi</taxon>
        <taxon>Dikarya</taxon>
        <taxon>Basidiomycota</taxon>
        <taxon>Agaricomycotina</taxon>
        <taxon>Agaricomycetes</taxon>
        <taxon>Agaricomycetidae</taxon>
        <taxon>Agaricales</taxon>
        <taxon>Agaricineae</taxon>
        <taxon>Hymenogastraceae</taxon>
        <taxon>Gymnopilus</taxon>
    </lineage>
</organism>
<evidence type="ECO:0000259" key="3">
    <source>
        <dbReference type="PROSITE" id="PS50157"/>
    </source>
</evidence>
<sequence>MDFSQLDQFINWDPTHFDNTPTAPSNVGVNQGGIAPASAAPVAPSSLQLLSKDGFYYNNPQHGTRSSTLEGVPPGKENHPPHVYMPIPDGPTSKRNGYTAGPPTTNYHNYRAFRWPTATGITQVGFNPQLDPAHPLSPWKVGVAPGIGVNDAQLQHHRLPDHLYRRLVRDVPYGIGHGNVLVGHHQSHQNQQHQQHQQHYETVDPAQLQIGASSSSAPPGNENRYHGHHQTSRPLQASCSLVPPTESNHHHTNPQNLYIPQTFYPPPSHGFTPGNDGQAQHSSMFPPVQSAPQFSSLLGDDMFPSNSTTAHPSTPFHDVNLDISDYLTTMPQLQAPAPEPEATSNWEPAAVIDADLDSSNVNVNVGDSNIAGLSSALITPPPSTPGSPRRTSGRSHNHNRSPRRNRPSRIIICHFGPCGLSFDGLDAFEAHLKDDGPLGHKLPKTRAKNPEMYTCLWPMCGEILTSSSVVNHAMRYIHTGVSIECEYCPKTFARKDMLNTHVRKVHPQAGVLDGDVRVEPVVQPLPAAVGPCRRGRRSLESKRPY</sequence>
<dbReference type="Gene3D" id="3.30.160.60">
    <property type="entry name" value="Classic Zinc Finger"/>
    <property type="match status" value="1"/>
</dbReference>
<dbReference type="PROSITE" id="PS50157">
    <property type="entry name" value="ZINC_FINGER_C2H2_2"/>
    <property type="match status" value="1"/>
</dbReference>